<sequence length="79" mass="8812">MKLKTPGSADRFRSPTTLKGNAPFLGATVKQWDLAIVGNMEHTLAQIKRRAELTPKRDVNKAINFDVASYASRRLADQK</sequence>
<dbReference type="EMBL" id="JAHTGR010000018">
    <property type="protein sequence ID" value="MBV6324506.1"/>
    <property type="molecule type" value="Genomic_DNA"/>
</dbReference>
<dbReference type="Proteomes" id="UP001162889">
    <property type="component" value="Unassembled WGS sequence"/>
</dbReference>
<gene>
    <name evidence="1" type="ORF">KVP70_26620</name>
    <name evidence="2" type="ORF">L1274_002926</name>
</gene>
<name>A0AA41L1B3_9BURK</name>
<protein>
    <submittedName>
        <fullName evidence="1">Uncharacterized protein</fullName>
    </submittedName>
</protein>
<reference evidence="2" key="2">
    <citation type="submission" date="2022-03" db="EMBL/GenBank/DDBJ databases">
        <title>Genome Encyclopedia of Bacteria and Archaea VI: Functional Genomics of Type Strains.</title>
        <authorList>
            <person name="Whitman W."/>
        </authorList>
    </citation>
    <scope>NUCLEOTIDE SEQUENCE</scope>
    <source>
        <strain evidence="2">HSC-15S17</strain>
    </source>
</reference>
<keyword evidence="4" id="KW-1185">Reference proteome</keyword>
<dbReference type="RefSeq" id="WP_217945430.1">
    <property type="nucleotide sequence ID" value="NZ_JAHTGR010000018.1"/>
</dbReference>
<evidence type="ECO:0000313" key="3">
    <source>
        <dbReference type="Proteomes" id="UP001155901"/>
    </source>
</evidence>
<evidence type="ECO:0000313" key="2">
    <source>
        <dbReference type="EMBL" id="MCP2009213.1"/>
    </source>
</evidence>
<dbReference type="AlphaFoldDB" id="A0AA41L1B3"/>
<proteinExistence type="predicted"/>
<accession>A0AA41L1B3</accession>
<dbReference type="Proteomes" id="UP001155901">
    <property type="component" value="Unassembled WGS sequence"/>
</dbReference>
<organism evidence="1 3">
    <name type="scientific">Duganella violaceipulchra</name>
    <dbReference type="NCBI Taxonomy" id="2849652"/>
    <lineage>
        <taxon>Bacteria</taxon>
        <taxon>Pseudomonadati</taxon>
        <taxon>Pseudomonadota</taxon>
        <taxon>Betaproteobacteria</taxon>
        <taxon>Burkholderiales</taxon>
        <taxon>Oxalobacteraceae</taxon>
        <taxon>Telluria group</taxon>
        <taxon>Duganella</taxon>
    </lineage>
</organism>
<dbReference type="EMBL" id="JALJZU010000005">
    <property type="protein sequence ID" value="MCP2009213.1"/>
    <property type="molecule type" value="Genomic_DNA"/>
</dbReference>
<evidence type="ECO:0000313" key="4">
    <source>
        <dbReference type="Proteomes" id="UP001162889"/>
    </source>
</evidence>
<comment type="caution">
    <text evidence="1">The sequence shown here is derived from an EMBL/GenBank/DDBJ whole genome shotgun (WGS) entry which is preliminary data.</text>
</comment>
<evidence type="ECO:0000313" key="1">
    <source>
        <dbReference type="EMBL" id="MBV6324506.1"/>
    </source>
</evidence>
<reference evidence="1" key="1">
    <citation type="submission" date="2021-07" db="EMBL/GenBank/DDBJ databases">
        <title>Characterization of violacein-producing bacteria and related species.</title>
        <authorList>
            <person name="Wilson H.S."/>
            <person name="De Leon M.E."/>
        </authorList>
    </citation>
    <scope>NUCLEOTIDE SEQUENCE</scope>
    <source>
        <strain evidence="1">HSC-15S17</strain>
    </source>
</reference>